<sequence length="200" mass="22427">MSSLLPDNATPLELFVEKQLLAAHQPATRIPVVWDPERCPAELLPYLAWALAVDVWDDDWSTARKRTVIKAAVSVHRHRGTIGAIRRALQALDLGVRISRWYEHGGEPYTFRAEVFVYDRPLDEAEIDMIYRTIANTKSARSWLESLSVVLTGRGQLHILAAARVGQHIRLRPPEARAEDDLSVIAAPITRSRIHVGGNS</sequence>
<dbReference type="RefSeq" id="WP_284371180.1">
    <property type="nucleotide sequence ID" value="NZ_BSNJ01000003.1"/>
</dbReference>
<name>A0ABQ5UZ07_9PROT</name>
<reference evidence="1" key="1">
    <citation type="journal article" date="2014" name="Int. J. Syst. Evol. Microbiol.">
        <title>Complete genome of a new Firmicutes species belonging to the dominant human colonic microbiota ('Ruminococcus bicirculans') reveals two chromosomes and a selective capacity to utilize plant glucans.</title>
        <authorList>
            <consortium name="NISC Comparative Sequencing Program"/>
            <person name="Wegmann U."/>
            <person name="Louis P."/>
            <person name="Goesmann A."/>
            <person name="Henrissat B."/>
            <person name="Duncan S.H."/>
            <person name="Flint H.J."/>
        </authorList>
    </citation>
    <scope>NUCLEOTIDE SEQUENCE</scope>
    <source>
        <strain evidence="1">NBRC 108216</strain>
    </source>
</reference>
<evidence type="ECO:0000313" key="2">
    <source>
        <dbReference type="Proteomes" id="UP001161390"/>
    </source>
</evidence>
<keyword evidence="2" id="KW-1185">Reference proteome</keyword>
<gene>
    <name evidence="1" type="ORF">GCM10007854_14630</name>
</gene>
<evidence type="ECO:0000313" key="1">
    <source>
        <dbReference type="EMBL" id="GLQ20508.1"/>
    </source>
</evidence>
<dbReference type="InterPro" id="IPR006521">
    <property type="entry name" value="Tail_protein_I"/>
</dbReference>
<protein>
    <submittedName>
        <fullName evidence="1">Phage tail protein I</fullName>
    </submittedName>
</protein>
<dbReference type="NCBIfam" id="TIGR01634">
    <property type="entry name" value="tail_P2_I"/>
    <property type="match status" value="1"/>
</dbReference>
<proteinExistence type="predicted"/>
<comment type="caution">
    <text evidence="1">The sequence shown here is derived from an EMBL/GenBank/DDBJ whole genome shotgun (WGS) entry which is preliminary data.</text>
</comment>
<dbReference type="Pfam" id="PF09684">
    <property type="entry name" value="Tail_P2_I"/>
    <property type="match status" value="1"/>
</dbReference>
<accession>A0ABQ5UZ07</accession>
<reference evidence="1" key="2">
    <citation type="submission" date="2023-01" db="EMBL/GenBank/DDBJ databases">
        <title>Draft genome sequence of Algimonas porphyrae strain NBRC 108216.</title>
        <authorList>
            <person name="Sun Q."/>
            <person name="Mori K."/>
        </authorList>
    </citation>
    <scope>NUCLEOTIDE SEQUENCE</scope>
    <source>
        <strain evidence="1">NBRC 108216</strain>
    </source>
</reference>
<dbReference type="Proteomes" id="UP001161390">
    <property type="component" value="Unassembled WGS sequence"/>
</dbReference>
<dbReference type="EMBL" id="BSNJ01000003">
    <property type="protein sequence ID" value="GLQ20508.1"/>
    <property type="molecule type" value="Genomic_DNA"/>
</dbReference>
<organism evidence="1 2">
    <name type="scientific">Algimonas porphyrae</name>
    <dbReference type="NCBI Taxonomy" id="1128113"/>
    <lineage>
        <taxon>Bacteria</taxon>
        <taxon>Pseudomonadati</taxon>
        <taxon>Pseudomonadota</taxon>
        <taxon>Alphaproteobacteria</taxon>
        <taxon>Maricaulales</taxon>
        <taxon>Robiginitomaculaceae</taxon>
        <taxon>Algimonas</taxon>
    </lineage>
</organism>